<protein>
    <submittedName>
        <fullName evidence="1">Uncharacterized protein</fullName>
    </submittedName>
</protein>
<gene>
    <name evidence="1" type="ORF">TVAG_433850</name>
</gene>
<evidence type="ECO:0000313" key="2">
    <source>
        <dbReference type="Proteomes" id="UP000001542"/>
    </source>
</evidence>
<sequence length="387" mass="44891">MFPTPDIDTLVPELREYFTDNFFRLNQATIRKLFVQMKEYAKKLIRPCQKLVGKQIKISETPNIPLPPDRIFMCKQLNELERTFNKDFARAIENRIEMLTEIIGICTTYLNCGTEIKIIPKISLLNVPIGRIIADSTSITRNKIRSMKTHIISTKLPAVPQSDAKDIAAIVESLNSVSDQDTCWYPNNDESQRLCAYISKYYKFNDESEIKLLENITSITENILSQTGLNMDFFPIIYFAVYRTSFDTIYPRFFGDPKSTDCKLVFDRDHTFSEAVQPELEQIQKILVDITFETNPIDIGFHMTKVLNIIGTIINKERKAQGLQICTFISADNVIDALESILYMYQYTYSCYLLKMIEVFCTHQDYPNSFQYSCQSFRIATMDMMKK</sequence>
<dbReference type="VEuPathDB" id="TrichDB:TVAGG3_0247940"/>
<reference evidence="1" key="2">
    <citation type="journal article" date="2007" name="Science">
        <title>Draft genome sequence of the sexually transmitted pathogen Trichomonas vaginalis.</title>
        <authorList>
            <person name="Carlton J.M."/>
            <person name="Hirt R.P."/>
            <person name="Silva J.C."/>
            <person name="Delcher A.L."/>
            <person name="Schatz M."/>
            <person name="Zhao Q."/>
            <person name="Wortman J.R."/>
            <person name="Bidwell S.L."/>
            <person name="Alsmark U.C.M."/>
            <person name="Besteiro S."/>
            <person name="Sicheritz-Ponten T."/>
            <person name="Noel C.J."/>
            <person name="Dacks J.B."/>
            <person name="Foster P.G."/>
            <person name="Simillion C."/>
            <person name="Van de Peer Y."/>
            <person name="Miranda-Saavedra D."/>
            <person name="Barton G.J."/>
            <person name="Westrop G.D."/>
            <person name="Mueller S."/>
            <person name="Dessi D."/>
            <person name="Fiori P.L."/>
            <person name="Ren Q."/>
            <person name="Paulsen I."/>
            <person name="Zhang H."/>
            <person name="Bastida-Corcuera F.D."/>
            <person name="Simoes-Barbosa A."/>
            <person name="Brown M.T."/>
            <person name="Hayes R.D."/>
            <person name="Mukherjee M."/>
            <person name="Okumura C.Y."/>
            <person name="Schneider R."/>
            <person name="Smith A.J."/>
            <person name="Vanacova S."/>
            <person name="Villalvazo M."/>
            <person name="Haas B.J."/>
            <person name="Pertea M."/>
            <person name="Feldblyum T.V."/>
            <person name="Utterback T.R."/>
            <person name="Shu C.L."/>
            <person name="Osoegawa K."/>
            <person name="de Jong P.J."/>
            <person name="Hrdy I."/>
            <person name="Horvathova L."/>
            <person name="Zubacova Z."/>
            <person name="Dolezal P."/>
            <person name="Malik S.B."/>
            <person name="Logsdon J.M. Jr."/>
            <person name="Henze K."/>
            <person name="Gupta A."/>
            <person name="Wang C.C."/>
            <person name="Dunne R.L."/>
            <person name="Upcroft J.A."/>
            <person name="Upcroft P."/>
            <person name="White O."/>
            <person name="Salzberg S.L."/>
            <person name="Tang P."/>
            <person name="Chiu C.-H."/>
            <person name="Lee Y.-S."/>
            <person name="Embley T.M."/>
            <person name="Coombs G.H."/>
            <person name="Mottram J.C."/>
            <person name="Tachezy J."/>
            <person name="Fraser-Liggett C.M."/>
            <person name="Johnson P.J."/>
        </authorList>
    </citation>
    <scope>NUCLEOTIDE SEQUENCE [LARGE SCALE GENOMIC DNA]</scope>
    <source>
        <strain evidence="1">G3</strain>
    </source>
</reference>
<dbReference type="VEuPathDB" id="TrichDB:TVAG_433850"/>
<dbReference type="AlphaFoldDB" id="A2F7T0"/>
<dbReference type="InParanoid" id="A2F7T0"/>
<organism evidence="1 2">
    <name type="scientific">Trichomonas vaginalis (strain ATCC PRA-98 / G3)</name>
    <dbReference type="NCBI Taxonomy" id="412133"/>
    <lineage>
        <taxon>Eukaryota</taxon>
        <taxon>Metamonada</taxon>
        <taxon>Parabasalia</taxon>
        <taxon>Trichomonadida</taxon>
        <taxon>Trichomonadidae</taxon>
        <taxon>Trichomonas</taxon>
    </lineage>
</organism>
<name>A2F7T0_TRIV3</name>
<dbReference type="Proteomes" id="UP000001542">
    <property type="component" value="Unassembled WGS sequence"/>
</dbReference>
<dbReference type="EMBL" id="DS113652">
    <property type="protein sequence ID" value="EAX99057.1"/>
    <property type="molecule type" value="Genomic_DNA"/>
</dbReference>
<dbReference type="KEGG" id="tva:4756862"/>
<keyword evidence="2" id="KW-1185">Reference proteome</keyword>
<evidence type="ECO:0000313" key="1">
    <source>
        <dbReference type="EMBL" id="EAX99057.1"/>
    </source>
</evidence>
<reference evidence="1" key="1">
    <citation type="submission" date="2006-10" db="EMBL/GenBank/DDBJ databases">
        <authorList>
            <person name="Amadeo P."/>
            <person name="Zhao Q."/>
            <person name="Wortman J."/>
            <person name="Fraser-Liggett C."/>
            <person name="Carlton J."/>
        </authorList>
    </citation>
    <scope>NUCLEOTIDE SEQUENCE</scope>
    <source>
        <strain evidence="1">G3</strain>
    </source>
</reference>
<dbReference type="RefSeq" id="XP_001311987.1">
    <property type="nucleotide sequence ID" value="XM_001311986.1"/>
</dbReference>
<proteinExistence type="predicted"/>
<dbReference type="SMR" id="A2F7T0"/>
<accession>A2F7T0</accession>